<proteinExistence type="predicted"/>
<dbReference type="Proteomes" id="UP000274504">
    <property type="component" value="Unassembled WGS sequence"/>
</dbReference>
<reference evidence="4" key="1">
    <citation type="submission" date="2017-02" db="UniProtKB">
        <authorList>
            <consortium name="WormBaseParasite"/>
        </authorList>
    </citation>
    <scope>IDENTIFICATION</scope>
</reference>
<dbReference type="OrthoDB" id="6274897at2759"/>
<evidence type="ECO:0000313" key="3">
    <source>
        <dbReference type="Proteomes" id="UP000274504"/>
    </source>
</evidence>
<evidence type="ECO:0000256" key="1">
    <source>
        <dbReference type="SAM" id="Coils"/>
    </source>
</evidence>
<name>A0A0R3SYN9_HYMDI</name>
<evidence type="ECO:0000313" key="4">
    <source>
        <dbReference type="WBParaSite" id="HDID_0001088401-mRNA-1"/>
    </source>
</evidence>
<dbReference type="EMBL" id="UYSG01012059">
    <property type="protein sequence ID" value="VDL64235.1"/>
    <property type="molecule type" value="Genomic_DNA"/>
</dbReference>
<feature type="coiled-coil region" evidence="1">
    <location>
        <begin position="80"/>
        <end position="114"/>
    </location>
</feature>
<dbReference type="STRING" id="6216.A0A0R3SYN9"/>
<organism evidence="4">
    <name type="scientific">Hymenolepis diminuta</name>
    <name type="common">Rat tapeworm</name>
    <dbReference type="NCBI Taxonomy" id="6216"/>
    <lineage>
        <taxon>Eukaryota</taxon>
        <taxon>Metazoa</taxon>
        <taxon>Spiralia</taxon>
        <taxon>Lophotrochozoa</taxon>
        <taxon>Platyhelminthes</taxon>
        <taxon>Cestoda</taxon>
        <taxon>Eucestoda</taxon>
        <taxon>Cyclophyllidea</taxon>
        <taxon>Hymenolepididae</taxon>
        <taxon>Hymenolepis</taxon>
    </lineage>
</organism>
<dbReference type="AlphaFoldDB" id="A0A0R3SYN9"/>
<gene>
    <name evidence="2" type="ORF">HDID_LOCUS10882</name>
</gene>
<keyword evidence="1" id="KW-0175">Coiled coil</keyword>
<evidence type="ECO:0000313" key="2">
    <source>
        <dbReference type="EMBL" id="VDL64235.1"/>
    </source>
</evidence>
<reference evidence="2 3" key="2">
    <citation type="submission" date="2018-11" db="EMBL/GenBank/DDBJ databases">
        <authorList>
            <consortium name="Pathogen Informatics"/>
        </authorList>
    </citation>
    <scope>NUCLEOTIDE SEQUENCE [LARGE SCALE GENOMIC DNA]</scope>
</reference>
<dbReference type="WBParaSite" id="HDID_0001088401-mRNA-1">
    <property type="protein sequence ID" value="HDID_0001088401-mRNA-1"/>
    <property type="gene ID" value="HDID_0001088401"/>
</dbReference>
<accession>A0A0R3SYN9</accession>
<protein>
    <submittedName>
        <fullName evidence="4">Dynactin domain-containing protein</fullName>
    </submittedName>
</protein>
<sequence length="594" mass="66714">MSTISADECYSNVDSLEELRRICGERDGLVSKLKLLLVRKNKTISSLEEEISLLKSGKSFQPMDTQSELNTKIDNSQLIVTRQQAELDLCKRELETLSKMNNDLQKSLSVVKQERDTFKSEVARIMNDLVTVNARTTELYGVASKISQLPPKITHSNSHGQHAFILSTLKSVCDNNLTGYNKPTAALLNALQDVNSEINQLLGVKDHSPSVKTFDEVQKLLEHFSTSLKQYQSPKTAFNVDKNAIIAVFNNLSKDRNELRSSVTSFSQRINSSLQNLLSSIQNLQDSSSQPVNNDALLKVLSKFKDNLGEMKEVISQNNSIMAEDSSNLVNRIGSILSKVQKSSYKITLDDSVLTDPKLKSTLSVLPHLQKDVCDIKSSVRHCFASLQTQLNNIQRLHTKLVLALNTLSPPPPYSKNTETPRNSTALESLLTDVWQLKDCLSETPRNSTALESLLTDVWQLKDCLSGMKDLVLEQSSRYHRNVKEINSQHDKLLQNLKDEIVNMRAVTFDIRKEAEAEIDQLRETCDRFSDECDRFGALREALRLMIIQKTPSVNLTGLNSEDAGLLNDLAVRFNHNQAARLELFSRPNVVVVL</sequence>